<evidence type="ECO:0000256" key="11">
    <source>
        <dbReference type="ARBA" id="ARBA00023316"/>
    </source>
</evidence>
<dbReference type="InterPro" id="IPR036950">
    <property type="entry name" value="PBP_transglycosylase"/>
</dbReference>
<keyword evidence="6 17" id="KW-0808">Transferase</keyword>
<dbReference type="Pfam" id="PF00912">
    <property type="entry name" value="Transgly"/>
    <property type="match status" value="1"/>
</dbReference>
<dbReference type="Proteomes" id="UP000031121">
    <property type="component" value="Chromosome"/>
</dbReference>
<evidence type="ECO:0000256" key="8">
    <source>
        <dbReference type="ARBA" id="ARBA00022960"/>
    </source>
</evidence>
<dbReference type="OrthoDB" id="9766909at2"/>
<feature type="region of interest" description="Disordered" evidence="14">
    <location>
        <begin position="620"/>
        <end position="670"/>
    </location>
</feature>
<dbReference type="GO" id="GO:0006508">
    <property type="term" value="P:proteolysis"/>
    <property type="evidence" value="ECO:0007669"/>
    <property type="project" value="UniProtKB-KW"/>
</dbReference>
<dbReference type="GO" id="GO:0071555">
    <property type="term" value="P:cell wall organization"/>
    <property type="evidence" value="ECO:0007669"/>
    <property type="project" value="UniProtKB-KW"/>
</dbReference>
<evidence type="ECO:0000256" key="13">
    <source>
        <dbReference type="ARBA" id="ARBA00049902"/>
    </source>
</evidence>
<keyword evidence="3" id="KW-0121">Carboxypeptidase</keyword>
<keyword evidence="9" id="KW-0573">Peptidoglycan synthesis</keyword>
<dbReference type="InterPro" id="IPR050396">
    <property type="entry name" value="Glycosyltr_51/Transpeptidase"/>
</dbReference>
<keyword evidence="7" id="KW-0378">Hydrolase</keyword>
<evidence type="ECO:0000259" key="16">
    <source>
        <dbReference type="PROSITE" id="PS51178"/>
    </source>
</evidence>
<evidence type="ECO:0000256" key="15">
    <source>
        <dbReference type="SAM" id="Phobius"/>
    </source>
</evidence>
<evidence type="ECO:0000256" key="4">
    <source>
        <dbReference type="ARBA" id="ARBA00022670"/>
    </source>
</evidence>
<dbReference type="InterPro" id="IPR001264">
    <property type="entry name" value="Glyco_trans_51"/>
</dbReference>
<protein>
    <submittedName>
        <fullName evidence="17">Glycosyl transferase</fullName>
    </submittedName>
</protein>
<evidence type="ECO:0000313" key="18">
    <source>
        <dbReference type="Proteomes" id="UP000031121"/>
    </source>
</evidence>
<dbReference type="GO" id="GO:0008955">
    <property type="term" value="F:peptidoglycan glycosyltransferase activity"/>
    <property type="evidence" value="ECO:0007669"/>
    <property type="project" value="UniProtKB-EC"/>
</dbReference>
<keyword evidence="15" id="KW-0472">Membrane</keyword>
<comment type="catalytic activity">
    <reaction evidence="13">
        <text>[GlcNAc-(1-&gt;4)-Mur2Ac(oyl-L-Ala-gamma-D-Glu-L-Lys-D-Ala-D-Ala)](n)-di-trans,octa-cis-undecaprenyl diphosphate + beta-D-GlcNAc-(1-&gt;4)-Mur2Ac(oyl-L-Ala-gamma-D-Glu-L-Lys-D-Ala-D-Ala)-di-trans,octa-cis-undecaprenyl diphosphate = [GlcNAc-(1-&gt;4)-Mur2Ac(oyl-L-Ala-gamma-D-Glu-L-Lys-D-Ala-D-Ala)](n+1)-di-trans,octa-cis-undecaprenyl diphosphate + di-trans,octa-cis-undecaprenyl diphosphate + H(+)</text>
        <dbReference type="Rhea" id="RHEA:23708"/>
        <dbReference type="Rhea" id="RHEA-COMP:9602"/>
        <dbReference type="Rhea" id="RHEA-COMP:9603"/>
        <dbReference type="ChEBI" id="CHEBI:15378"/>
        <dbReference type="ChEBI" id="CHEBI:58405"/>
        <dbReference type="ChEBI" id="CHEBI:60033"/>
        <dbReference type="ChEBI" id="CHEBI:78435"/>
        <dbReference type="EC" id="2.4.99.28"/>
    </reaction>
</comment>
<comment type="catalytic activity">
    <reaction evidence="12">
        <text>Preferential cleavage: (Ac)2-L-Lys-D-Ala-|-D-Ala. Also transpeptidation of peptidyl-alanyl moieties that are N-acyl substituents of D-alanine.</text>
        <dbReference type="EC" id="3.4.16.4"/>
    </reaction>
</comment>
<dbReference type="HOGENOM" id="CLU_006354_2_4_11"/>
<dbReference type="EMBL" id="CP009302">
    <property type="protein sequence ID" value="AJC12626.1"/>
    <property type="molecule type" value="Genomic_DNA"/>
</dbReference>
<evidence type="ECO:0000256" key="14">
    <source>
        <dbReference type="SAM" id="MobiDB-lite"/>
    </source>
</evidence>
<dbReference type="PROSITE" id="PS51257">
    <property type="entry name" value="PROKAR_LIPOPROTEIN"/>
    <property type="match status" value="1"/>
</dbReference>
<dbReference type="GO" id="GO:0030288">
    <property type="term" value="C:outer membrane-bounded periplasmic space"/>
    <property type="evidence" value="ECO:0007669"/>
    <property type="project" value="TreeGrafter"/>
</dbReference>
<feature type="domain" description="PASTA" evidence="16">
    <location>
        <begin position="663"/>
        <end position="719"/>
    </location>
</feature>
<dbReference type="STRING" id="1531429.JI75_08165"/>
<evidence type="ECO:0000256" key="10">
    <source>
        <dbReference type="ARBA" id="ARBA00023268"/>
    </source>
</evidence>
<dbReference type="SUPFAM" id="SSF56601">
    <property type="entry name" value="beta-lactamase/transpeptidase-like"/>
    <property type="match status" value="1"/>
</dbReference>
<dbReference type="SUPFAM" id="SSF53955">
    <property type="entry name" value="Lysozyme-like"/>
    <property type="match status" value="1"/>
</dbReference>
<evidence type="ECO:0000256" key="3">
    <source>
        <dbReference type="ARBA" id="ARBA00022645"/>
    </source>
</evidence>
<dbReference type="GO" id="GO:0009002">
    <property type="term" value="F:serine-type D-Ala-D-Ala carboxypeptidase activity"/>
    <property type="evidence" value="ECO:0007669"/>
    <property type="project" value="UniProtKB-EC"/>
</dbReference>
<evidence type="ECO:0000313" key="17">
    <source>
        <dbReference type="EMBL" id="AJC12626.1"/>
    </source>
</evidence>
<dbReference type="GO" id="GO:0008658">
    <property type="term" value="F:penicillin binding"/>
    <property type="evidence" value="ECO:0007669"/>
    <property type="project" value="InterPro"/>
</dbReference>
<feature type="transmembrane region" description="Helical" evidence="15">
    <location>
        <begin position="12"/>
        <end position="38"/>
    </location>
</feature>
<dbReference type="PANTHER" id="PTHR32282:SF33">
    <property type="entry name" value="PEPTIDOGLYCAN GLYCOSYLTRANSFERASE"/>
    <property type="match status" value="1"/>
</dbReference>
<evidence type="ECO:0000256" key="6">
    <source>
        <dbReference type="ARBA" id="ARBA00022679"/>
    </source>
</evidence>
<dbReference type="InterPro" id="IPR005543">
    <property type="entry name" value="PASTA_dom"/>
</dbReference>
<dbReference type="Gene3D" id="3.40.710.10">
    <property type="entry name" value="DD-peptidase/beta-lactamase superfamily"/>
    <property type="match status" value="1"/>
</dbReference>
<evidence type="ECO:0000256" key="2">
    <source>
        <dbReference type="ARBA" id="ARBA00007739"/>
    </source>
</evidence>
<keyword evidence="8" id="KW-0133">Cell shape</keyword>
<dbReference type="InterPro" id="IPR023346">
    <property type="entry name" value="Lysozyme-like_dom_sf"/>
</dbReference>
<evidence type="ECO:0000256" key="9">
    <source>
        <dbReference type="ARBA" id="ARBA00022984"/>
    </source>
</evidence>
<evidence type="ECO:0000256" key="1">
    <source>
        <dbReference type="ARBA" id="ARBA00007090"/>
    </source>
</evidence>
<keyword evidence="5" id="KW-0328">Glycosyltransferase</keyword>
<dbReference type="InterPro" id="IPR001460">
    <property type="entry name" value="PCN-bd_Tpept"/>
</dbReference>
<dbReference type="Gene3D" id="1.10.3810.10">
    <property type="entry name" value="Biosynthetic peptidoglycan transglycosylase-like"/>
    <property type="match status" value="1"/>
</dbReference>
<evidence type="ECO:0000256" key="12">
    <source>
        <dbReference type="ARBA" id="ARBA00034000"/>
    </source>
</evidence>
<keyword evidence="18" id="KW-1185">Reference proteome</keyword>
<reference evidence="17 18" key="2">
    <citation type="journal article" date="2015" name="Genome Announc.">
        <title>Complete Genome Sequence of Coriobacteriaceae Strain 68-1-3, a Novel Mucus-Degrading Isolate from the Swine Intestinal Tract.</title>
        <authorList>
            <person name="Looft T."/>
            <person name="Bayles D.O."/>
            <person name="Alt D.P."/>
            <person name="Stanton T.B."/>
        </authorList>
    </citation>
    <scope>NUCLEOTIDE SEQUENCE [LARGE SCALE GENOMIC DNA]</scope>
    <source>
        <strain evidence="17 18">68-1-3</strain>
    </source>
</reference>
<dbReference type="AlphaFoldDB" id="A0A0A8B577"/>
<keyword evidence="15" id="KW-1133">Transmembrane helix</keyword>
<name>A0A0A8B577_9ACTN</name>
<evidence type="ECO:0000256" key="7">
    <source>
        <dbReference type="ARBA" id="ARBA00022801"/>
    </source>
</evidence>
<evidence type="ECO:0000256" key="5">
    <source>
        <dbReference type="ARBA" id="ARBA00022676"/>
    </source>
</evidence>
<organism evidence="17 18">
    <name type="scientific">Berryella intestinalis</name>
    <dbReference type="NCBI Taxonomy" id="1531429"/>
    <lineage>
        <taxon>Bacteria</taxon>
        <taxon>Bacillati</taxon>
        <taxon>Actinomycetota</taxon>
        <taxon>Coriobacteriia</taxon>
        <taxon>Eggerthellales</taxon>
        <taxon>Eggerthellaceae</taxon>
        <taxon>Berryella</taxon>
    </lineage>
</organism>
<dbReference type="FunFam" id="1.10.3810.10:FF:000001">
    <property type="entry name" value="Penicillin-binding protein 1A"/>
    <property type="match status" value="1"/>
</dbReference>
<dbReference type="Pfam" id="PF00905">
    <property type="entry name" value="Transpeptidase"/>
    <property type="match status" value="1"/>
</dbReference>
<dbReference type="PANTHER" id="PTHR32282">
    <property type="entry name" value="BINDING PROTEIN TRANSPEPTIDASE, PUTATIVE-RELATED"/>
    <property type="match status" value="1"/>
</dbReference>
<dbReference type="InterPro" id="IPR012338">
    <property type="entry name" value="Beta-lactam/transpept-like"/>
</dbReference>
<gene>
    <name evidence="17" type="ORF">JI75_08165</name>
</gene>
<keyword evidence="11" id="KW-0961">Cell wall biogenesis/degradation</keyword>
<sequence>MKARRKFRHAKTHAVGWSLVVASAIAVTLAIGACIGVWNAIGKWTQNLPSLNNTDTFNFAQQSYMYAADGTTLLAEFQLEKRDPVEKSDISRYVLEGTVATEDLRFYEHNGVDPWGIARALYSNLAGRQLEGASTITQQLVRNTVLSEEANNITIERKVREAALALEMEKKYSKDEILNLYLNVINYGDGCYGIEAAAQNYFQTSAADLSITQAATLVGIPQSPNQLNPKEHPDECLARRNVVLSRMLKAGVITDDEYKSALSEDLGLNPKAAAPFQGIYAYPYFTSHVRNQLLAEGNQYDCSYADLFEGGLTIYTTLDTTLQDKADEACAQQYASMSSDLDASLVAMDPKNGHVLAMVGGKDYYTDQWNIATQGGRPAGSSFKVFTLIGALQAGISPSTVIDCTDPYTLPNGDKLHNFDSINYGKRSISSATAVSSNTGYYRLIEKVGTDKVIDIAHSMGVNQDLPSYPIITLGTENVTPLEMATAYNTLAAQGVKRDPVIITKIVNSEGKVIYEAKDKGERVLSEEIAGATTKVLRGVFETREGTAYGYSPANGQKVAGKTGTGTEFRDHWLVGYCPTLTCSVWIGNRDYSTTSPSLTASPLWKNFMSKALEGQPVVPFPTVADPPYANTPKPTDQKSSESKTDSEKESEDNKDIDESIQGADPATAPSVVGMNLSDALSSLSSYWIVYTQVKSSEPAGKVISQSIDGKAVSLVVSAGS</sequence>
<keyword evidence="15" id="KW-0812">Transmembrane</keyword>
<proteinExistence type="inferred from homology"/>
<accession>A0A0A8B577</accession>
<dbReference type="GO" id="GO:0008360">
    <property type="term" value="P:regulation of cell shape"/>
    <property type="evidence" value="ECO:0007669"/>
    <property type="project" value="UniProtKB-KW"/>
</dbReference>
<reference evidence="18" key="1">
    <citation type="submission" date="2014-08" db="EMBL/GenBank/DDBJ databases">
        <title>Coriobacteriaceae sp. complete genome.</title>
        <authorList>
            <person name="Looft T."/>
            <person name="Bayles D.O."/>
            <person name="Stanton T.B."/>
        </authorList>
    </citation>
    <scope>NUCLEOTIDE SEQUENCE [LARGE SCALE GENOMIC DNA]</scope>
    <source>
        <strain evidence="18">68-1-3</strain>
    </source>
</reference>
<feature type="compositionally biased region" description="Basic and acidic residues" evidence="14">
    <location>
        <begin position="636"/>
        <end position="658"/>
    </location>
</feature>
<comment type="similarity">
    <text evidence="2">In the N-terminal section; belongs to the glycosyltransferase 51 family.</text>
</comment>
<comment type="similarity">
    <text evidence="1">In the C-terminal section; belongs to the transpeptidase family.</text>
</comment>
<dbReference type="PROSITE" id="PS51178">
    <property type="entry name" value="PASTA"/>
    <property type="match status" value="1"/>
</dbReference>
<dbReference type="KEGG" id="cbac:JI75_08165"/>
<keyword evidence="4" id="KW-0645">Protease</keyword>
<dbReference type="GO" id="GO:0009252">
    <property type="term" value="P:peptidoglycan biosynthetic process"/>
    <property type="evidence" value="ECO:0007669"/>
    <property type="project" value="UniProtKB-KW"/>
</dbReference>
<keyword evidence="10" id="KW-0511">Multifunctional enzyme</keyword>